<dbReference type="InterPro" id="IPR006140">
    <property type="entry name" value="D-isomer_DH_NAD-bd"/>
</dbReference>
<dbReference type="GO" id="GO:0051287">
    <property type="term" value="F:NAD binding"/>
    <property type="evidence" value="ECO:0007669"/>
    <property type="project" value="InterPro"/>
</dbReference>
<dbReference type="EMBL" id="VLKH01000001">
    <property type="protein sequence ID" value="TWH83779.1"/>
    <property type="molecule type" value="Genomic_DNA"/>
</dbReference>
<dbReference type="Gene3D" id="3.40.50.720">
    <property type="entry name" value="NAD(P)-binding Rossmann-like Domain"/>
    <property type="match status" value="2"/>
</dbReference>
<evidence type="ECO:0000256" key="3">
    <source>
        <dbReference type="ARBA" id="ARBA00023027"/>
    </source>
</evidence>
<dbReference type="PANTHER" id="PTHR43761">
    <property type="entry name" value="D-ISOMER SPECIFIC 2-HYDROXYACID DEHYDROGENASE FAMILY PROTEIN (AFU_ORTHOLOGUE AFUA_1G13630)"/>
    <property type="match status" value="1"/>
</dbReference>
<dbReference type="AlphaFoldDB" id="A0A562JKP7"/>
<feature type="domain" description="D-isomer specific 2-hydroxyacid dehydrogenase catalytic" evidence="5">
    <location>
        <begin position="7"/>
        <end position="314"/>
    </location>
</feature>
<evidence type="ECO:0000313" key="7">
    <source>
        <dbReference type="EMBL" id="TWH83779.1"/>
    </source>
</evidence>
<dbReference type="InterPro" id="IPR036291">
    <property type="entry name" value="NAD(P)-bd_dom_sf"/>
</dbReference>
<dbReference type="GO" id="GO:0016616">
    <property type="term" value="F:oxidoreductase activity, acting on the CH-OH group of donors, NAD or NADP as acceptor"/>
    <property type="evidence" value="ECO:0007669"/>
    <property type="project" value="InterPro"/>
</dbReference>
<evidence type="ECO:0000313" key="8">
    <source>
        <dbReference type="Proteomes" id="UP000315343"/>
    </source>
</evidence>
<dbReference type="InterPro" id="IPR050418">
    <property type="entry name" value="D-iso_2-hydroxyacid_DH_PdxB"/>
</dbReference>
<reference evidence="7 8" key="1">
    <citation type="submission" date="2019-07" db="EMBL/GenBank/DDBJ databases">
        <title>Genomic Encyclopedia of Type Strains, Phase I: the one thousand microbial genomes (KMG-I) project.</title>
        <authorList>
            <person name="Kyrpides N."/>
        </authorList>
    </citation>
    <scope>NUCLEOTIDE SEQUENCE [LARGE SCALE GENOMIC DNA]</scope>
    <source>
        <strain evidence="7 8">DSM 13558</strain>
    </source>
</reference>
<dbReference type="Pfam" id="PF02826">
    <property type="entry name" value="2-Hacid_dh_C"/>
    <property type="match status" value="1"/>
</dbReference>
<evidence type="ECO:0000256" key="1">
    <source>
        <dbReference type="ARBA" id="ARBA00005854"/>
    </source>
</evidence>
<dbReference type="RefSeq" id="WP_145079225.1">
    <property type="nucleotide sequence ID" value="NZ_JAYFNS010000034.1"/>
</dbReference>
<name>A0A562JKP7_9FIRM</name>
<keyword evidence="3" id="KW-0520">NAD</keyword>
<sequence>MTYKVLLPQPIMKEGRDYLLSKGYEIVDGRGMSEQDIINDIHDCDAIIVRTPKITEKIIDAAPKLKIIARHGAGYDGVDLESARKHNVLVVYAPGANSVSVAELVIFYMLYCSRNFKMVQKTYIDDYFYAKLKTKKNELYGKTLGLIGIGNIGSLVAEKASLGLGMNVIAFDPFAKRDNLPDYIKLLDDRDKIFTDSDYLSLHVPATKDTINSVSTREFELMKDTSFLINTARGTIVDEDALYKALINKQIAGAALDVMKEEPVNKDNPLLALDNVLTAPHIGAATEEASSRSSLFCAMGIDDYLNGRVPKYIVPEMREMLINI</sequence>
<evidence type="ECO:0000259" key="5">
    <source>
        <dbReference type="Pfam" id="PF00389"/>
    </source>
</evidence>
<comment type="similarity">
    <text evidence="1 4">Belongs to the D-isomer specific 2-hydroxyacid dehydrogenase family.</text>
</comment>
<evidence type="ECO:0000256" key="4">
    <source>
        <dbReference type="RuleBase" id="RU003719"/>
    </source>
</evidence>
<evidence type="ECO:0000259" key="6">
    <source>
        <dbReference type="Pfam" id="PF02826"/>
    </source>
</evidence>
<dbReference type="SUPFAM" id="SSF51735">
    <property type="entry name" value="NAD(P)-binding Rossmann-fold domains"/>
    <property type="match status" value="1"/>
</dbReference>
<protein>
    <submittedName>
        <fullName evidence="7">D-3-phosphoglycerate dehydrogenase</fullName>
    </submittedName>
</protein>
<dbReference type="CDD" id="cd12173">
    <property type="entry name" value="PGDH_4"/>
    <property type="match status" value="1"/>
</dbReference>
<organism evidence="7 8">
    <name type="scientific">Sedimentibacter saalensis</name>
    <dbReference type="NCBI Taxonomy" id="130788"/>
    <lineage>
        <taxon>Bacteria</taxon>
        <taxon>Bacillati</taxon>
        <taxon>Bacillota</taxon>
        <taxon>Tissierellia</taxon>
        <taxon>Sedimentibacter</taxon>
    </lineage>
</organism>
<dbReference type="Pfam" id="PF00389">
    <property type="entry name" value="2-Hacid_dh"/>
    <property type="match status" value="1"/>
</dbReference>
<dbReference type="InterPro" id="IPR029753">
    <property type="entry name" value="D-isomer_DH_CS"/>
</dbReference>
<comment type="caution">
    <text evidence="7">The sequence shown here is derived from an EMBL/GenBank/DDBJ whole genome shotgun (WGS) entry which is preliminary data.</text>
</comment>
<dbReference type="InterPro" id="IPR006139">
    <property type="entry name" value="D-isomer_2_OHA_DH_cat_dom"/>
</dbReference>
<dbReference type="Proteomes" id="UP000315343">
    <property type="component" value="Unassembled WGS sequence"/>
</dbReference>
<accession>A0A562JKP7</accession>
<feature type="domain" description="D-isomer specific 2-hydroxyacid dehydrogenase NAD-binding" evidence="6">
    <location>
        <begin position="107"/>
        <end position="283"/>
    </location>
</feature>
<keyword evidence="2 4" id="KW-0560">Oxidoreductase</keyword>
<keyword evidence="8" id="KW-1185">Reference proteome</keyword>
<dbReference type="SUPFAM" id="SSF52283">
    <property type="entry name" value="Formate/glycerate dehydrogenase catalytic domain-like"/>
    <property type="match status" value="1"/>
</dbReference>
<dbReference type="PROSITE" id="PS00671">
    <property type="entry name" value="D_2_HYDROXYACID_DH_3"/>
    <property type="match status" value="1"/>
</dbReference>
<gene>
    <name evidence="7" type="ORF">LY60_00391</name>
</gene>
<evidence type="ECO:0000256" key="2">
    <source>
        <dbReference type="ARBA" id="ARBA00023002"/>
    </source>
</evidence>
<dbReference type="OrthoDB" id="9805416at2"/>
<proteinExistence type="inferred from homology"/>
<dbReference type="PANTHER" id="PTHR43761:SF1">
    <property type="entry name" value="D-ISOMER SPECIFIC 2-HYDROXYACID DEHYDROGENASE CATALYTIC DOMAIN-CONTAINING PROTEIN-RELATED"/>
    <property type="match status" value="1"/>
</dbReference>